<dbReference type="InterPro" id="IPR049945">
    <property type="entry name" value="AAA_22"/>
</dbReference>
<protein>
    <submittedName>
        <fullName evidence="3">AAA family ATPase</fullName>
    </submittedName>
</protein>
<dbReference type="InterPro" id="IPR052026">
    <property type="entry name" value="ExeA_AAA_ATPase_DNA-bind"/>
</dbReference>
<dbReference type="AlphaFoldDB" id="A0AB39MRH8"/>
<sequence length="289" mass="31811">MTHPTTTPEGQPATGLNYHYMGLPGARAMLTNASAETYANLVTTLNADAGKGAIMCVHGGVGLGKTFAVNSHLDDLAPHTTLRIKVGSAKIQALRAALYKKLDLPGEAPLNSTRCEAMLKEALSQTPRVLVVDEAQWLDTRAFEFIRELWDDEDTRLAVVLVGAETCYQKIKNRPALDSRILIWQRYKPLTPAEVLTVIPQYHPLWADVPADELLWIDDVACHGNFRQWAKITYLLREEHGGPDMTEPGTAGPPHQPTPHSAAASLPAYSRDLVRAVLSRLDPTQRHTD</sequence>
<proteinExistence type="predicted"/>
<evidence type="ECO:0000256" key="1">
    <source>
        <dbReference type="SAM" id="MobiDB-lite"/>
    </source>
</evidence>
<reference evidence="3" key="1">
    <citation type="submission" date="2024-07" db="EMBL/GenBank/DDBJ databases">
        <authorList>
            <person name="Yu S.T."/>
        </authorList>
    </citation>
    <scope>NUCLEOTIDE SEQUENCE</scope>
    <source>
        <strain evidence="3">R08</strain>
    </source>
</reference>
<evidence type="ECO:0000259" key="2">
    <source>
        <dbReference type="Pfam" id="PF13401"/>
    </source>
</evidence>
<accession>A0AB39MRH8</accession>
<gene>
    <name evidence="3" type="ORF">AB5J58_49015</name>
</gene>
<dbReference type="EMBL" id="CP163431">
    <property type="protein sequence ID" value="XDQ07639.1"/>
    <property type="molecule type" value="Genomic_DNA"/>
</dbReference>
<dbReference type="Pfam" id="PF13401">
    <property type="entry name" value="AAA_22"/>
    <property type="match status" value="1"/>
</dbReference>
<name>A0AB39MRH8_9ACTN</name>
<dbReference type="RefSeq" id="WP_369192410.1">
    <property type="nucleotide sequence ID" value="NZ_CP163431.1"/>
</dbReference>
<feature type="domain" description="ORC1/DEAH AAA+ ATPase" evidence="2">
    <location>
        <begin position="53"/>
        <end position="169"/>
    </location>
</feature>
<feature type="region of interest" description="Disordered" evidence="1">
    <location>
        <begin position="240"/>
        <end position="264"/>
    </location>
</feature>
<dbReference type="Gene3D" id="3.40.50.300">
    <property type="entry name" value="P-loop containing nucleotide triphosphate hydrolases"/>
    <property type="match status" value="1"/>
</dbReference>
<dbReference type="PANTHER" id="PTHR35894:SF5">
    <property type="entry name" value="MU-LIKE PROPHAGE FLUMU DNA TRANSPOSITION PROTEIN B"/>
    <property type="match status" value="1"/>
</dbReference>
<dbReference type="SUPFAM" id="SSF52540">
    <property type="entry name" value="P-loop containing nucleoside triphosphate hydrolases"/>
    <property type="match status" value="1"/>
</dbReference>
<dbReference type="GO" id="GO:0016887">
    <property type="term" value="F:ATP hydrolysis activity"/>
    <property type="evidence" value="ECO:0007669"/>
    <property type="project" value="InterPro"/>
</dbReference>
<dbReference type="PANTHER" id="PTHR35894">
    <property type="entry name" value="GENERAL SECRETION PATHWAY PROTEIN A-RELATED"/>
    <property type="match status" value="1"/>
</dbReference>
<dbReference type="InterPro" id="IPR027417">
    <property type="entry name" value="P-loop_NTPase"/>
</dbReference>
<evidence type="ECO:0000313" key="3">
    <source>
        <dbReference type="EMBL" id="XDQ07639.1"/>
    </source>
</evidence>
<organism evidence="3">
    <name type="scientific">Streptomyces sp. R08</name>
    <dbReference type="NCBI Taxonomy" id="3238624"/>
    <lineage>
        <taxon>Bacteria</taxon>
        <taxon>Bacillati</taxon>
        <taxon>Actinomycetota</taxon>
        <taxon>Actinomycetes</taxon>
        <taxon>Kitasatosporales</taxon>
        <taxon>Streptomycetaceae</taxon>
        <taxon>Streptomyces</taxon>
    </lineage>
</organism>